<dbReference type="RefSeq" id="WP_094408519.1">
    <property type="nucleotide sequence ID" value="NZ_BMJZ01000004.1"/>
</dbReference>
<dbReference type="CDD" id="cd07782">
    <property type="entry name" value="ASKHA_NBD_FGGY_D-RBK"/>
    <property type="match status" value="1"/>
</dbReference>
<dbReference type="PANTHER" id="PTHR43435">
    <property type="entry name" value="RIBULOKINASE"/>
    <property type="match status" value="1"/>
</dbReference>
<sequence>MEKAFIGIDIGTGSARAGIFDPEGRLLASAKHPIRLWQDAGGVAEQSSDDIWMAVCTATRQALAASGLPAQQITGIGIDATCSLVVLDDRFQPVTVSASGEATRNIIVWMDHRATAEAKEINQSGARVLDYVGGSISPEMQSPKLLWLKRHLPESFAKAAHFFDLSDYLTARATGSLARSTCTVTCKWTYLAHEKRWDGDFFRAIGLPEFPAEDYTRIGTDILDPGTPLGRGLTAEAAADLGLVPGIAVGAALIDAHAGGVGTVGAIGPNGEAPDPLARVAYIMGTSACIMASTESPLFVKGIWGPYQSAMIPGLWLNEGGQSAAGAAIDYLLRLHPAFPDLETRAKADALAPLEWLEKAILARGPASDAVLATQNLHIVPDLLGNRSPFADPDARGVILGLDMEPGIDGLIRLYLAALCGLGYSTAQVIDAFRTAGQACTTLVMSGGASRSPLVRQIMADTTGCTVAYPTTAEPVLLGAAMLGALAAGRFANLPQAMAAMSRIGSLTQPAAGGLAAFHTQKRQIFTLMQTLDREARSMMAE</sequence>
<dbReference type="EMBL" id="NOXS01000031">
    <property type="protein sequence ID" value="OYQ19414.1"/>
    <property type="molecule type" value="Genomic_DNA"/>
</dbReference>
<dbReference type="InterPro" id="IPR006003">
    <property type="entry name" value="FGGY_RbtK-like"/>
</dbReference>
<dbReference type="Pfam" id="PF00370">
    <property type="entry name" value="FGGY_N"/>
    <property type="match status" value="1"/>
</dbReference>
<evidence type="ECO:0000256" key="3">
    <source>
        <dbReference type="ARBA" id="ARBA00022777"/>
    </source>
</evidence>
<comment type="similarity">
    <text evidence="1">Belongs to the FGGY kinase family.</text>
</comment>
<dbReference type="Gene3D" id="3.30.420.40">
    <property type="match status" value="1"/>
</dbReference>
<evidence type="ECO:0000313" key="6">
    <source>
        <dbReference type="EMBL" id="OYQ19414.1"/>
    </source>
</evidence>
<comment type="caution">
    <text evidence="6">The sequence shown here is derived from an EMBL/GenBank/DDBJ whole genome shotgun (WGS) entry which is preliminary data.</text>
</comment>
<dbReference type="GO" id="GO:0019321">
    <property type="term" value="P:pentose metabolic process"/>
    <property type="evidence" value="ECO:0007669"/>
    <property type="project" value="TreeGrafter"/>
</dbReference>
<protein>
    <submittedName>
        <fullName evidence="6">Ribulokinase</fullName>
    </submittedName>
</protein>
<dbReference type="FunFam" id="3.30.420.40:FF:000101">
    <property type="entry name" value="FGGY carbohydrate kinase domain-containing protein"/>
    <property type="match status" value="1"/>
</dbReference>
<proteinExistence type="inferred from homology"/>
<keyword evidence="7" id="KW-1185">Reference proteome</keyword>
<dbReference type="SUPFAM" id="SSF53067">
    <property type="entry name" value="Actin-like ATPase domain"/>
    <property type="match status" value="2"/>
</dbReference>
<dbReference type="InterPro" id="IPR018484">
    <property type="entry name" value="FGGY_N"/>
</dbReference>
<organism evidence="6 7">
    <name type="scientific">Elstera cyanobacteriorum</name>
    <dbReference type="NCBI Taxonomy" id="2022747"/>
    <lineage>
        <taxon>Bacteria</taxon>
        <taxon>Pseudomonadati</taxon>
        <taxon>Pseudomonadota</taxon>
        <taxon>Alphaproteobacteria</taxon>
        <taxon>Rhodospirillales</taxon>
        <taxon>Rhodospirillaceae</taxon>
        <taxon>Elstera</taxon>
    </lineage>
</organism>
<dbReference type="GO" id="GO:0019150">
    <property type="term" value="F:D-ribulokinase activity"/>
    <property type="evidence" value="ECO:0007669"/>
    <property type="project" value="TreeGrafter"/>
</dbReference>
<accession>A0A255XSR1</accession>
<evidence type="ECO:0000259" key="5">
    <source>
        <dbReference type="Pfam" id="PF02782"/>
    </source>
</evidence>
<dbReference type="InterPro" id="IPR018485">
    <property type="entry name" value="FGGY_C"/>
</dbReference>
<evidence type="ECO:0000259" key="4">
    <source>
        <dbReference type="Pfam" id="PF00370"/>
    </source>
</evidence>
<dbReference type="InterPro" id="IPR043129">
    <property type="entry name" value="ATPase_NBD"/>
</dbReference>
<dbReference type="AlphaFoldDB" id="A0A255XSR1"/>
<dbReference type="GO" id="GO:0005737">
    <property type="term" value="C:cytoplasm"/>
    <property type="evidence" value="ECO:0007669"/>
    <property type="project" value="TreeGrafter"/>
</dbReference>
<keyword evidence="3 6" id="KW-0418">Kinase</keyword>
<dbReference type="PIRSF" id="PIRSF000538">
    <property type="entry name" value="GlpK"/>
    <property type="match status" value="1"/>
</dbReference>
<dbReference type="Proteomes" id="UP000216361">
    <property type="component" value="Unassembled WGS sequence"/>
</dbReference>
<dbReference type="PANTHER" id="PTHR43435:SF4">
    <property type="entry name" value="FGGY CARBOHYDRATE KINASE DOMAIN-CONTAINING PROTEIN"/>
    <property type="match status" value="1"/>
</dbReference>
<name>A0A255XSR1_9PROT</name>
<dbReference type="Gene3D" id="1.20.58.2240">
    <property type="match status" value="1"/>
</dbReference>
<dbReference type="Pfam" id="PF02782">
    <property type="entry name" value="FGGY_C"/>
    <property type="match status" value="1"/>
</dbReference>
<evidence type="ECO:0000313" key="7">
    <source>
        <dbReference type="Proteomes" id="UP000216361"/>
    </source>
</evidence>
<gene>
    <name evidence="6" type="ORF">CHR90_08305</name>
</gene>
<feature type="domain" description="Carbohydrate kinase FGGY C-terminal" evidence="5">
    <location>
        <begin position="281"/>
        <end position="488"/>
    </location>
</feature>
<keyword evidence="2" id="KW-0808">Transferase</keyword>
<dbReference type="InterPro" id="IPR000577">
    <property type="entry name" value="Carb_kinase_FGGY"/>
</dbReference>
<evidence type="ECO:0000256" key="2">
    <source>
        <dbReference type="ARBA" id="ARBA00022679"/>
    </source>
</evidence>
<dbReference type="OrthoDB" id="9805576at2"/>
<dbReference type="NCBIfam" id="TIGR01315">
    <property type="entry name" value="5C_CHO_kinase"/>
    <property type="match status" value="1"/>
</dbReference>
<reference evidence="6 7" key="1">
    <citation type="submission" date="2017-07" db="EMBL/GenBank/DDBJ databases">
        <title>Elstera cyanobacteriorum sp. nov., a novel bacterium isolated from cyanobacterial aggregates in a eutrophic lake.</title>
        <authorList>
            <person name="Cai H."/>
        </authorList>
    </citation>
    <scope>NUCLEOTIDE SEQUENCE [LARGE SCALE GENOMIC DNA]</scope>
    <source>
        <strain evidence="6 7">TH019</strain>
    </source>
</reference>
<evidence type="ECO:0000256" key="1">
    <source>
        <dbReference type="ARBA" id="ARBA00009156"/>
    </source>
</evidence>
<feature type="domain" description="Carbohydrate kinase FGGY N-terminal" evidence="4">
    <location>
        <begin position="5"/>
        <end position="262"/>
    </location>
</feature>